<dbReference type="eggNOG" id="arCOG03879">
    <property type="taxonomic scope" value="Archaea"/>
</dbReference>
<name>D5U2L8_THEAM</name>
<keyword evidence="3" id="KW-1185">Reference proteome</keyword>
<dbReference type="PROSITE" id="PS50883">
    <property type="entry name" value="EAL"/>
    <property type="match status" value="1"/>
</dbReference>
<reference evidence="2 3" key="1">
    <citation type="journal article" date="2010" name="Stand. Genomic Sci.">
        <title>Complete genome sequence of Thermosphaera aggregans type strain (M11TL).</title>
        <authorList>
            <person name="Spring S."/>
            <person name="Rachel R."/>
            <person name="Lapidus A."/>
            <person name="Davenport K."/>
            <person name="Tice H."/>
            <person name="Copeland A."/>
            <person name="Cheng J.F."/>
            <person name="Lucas S."/>
            <person name="Chen F."/>
            <person name="Nolan M."/>
            <person name="Bruce D."/>
            <person name="Goodwin L."/>
            <person name="Pitluck S."/>
            <person name="Ivanova N."/>
            <person name="Mavromatis K."/>
            <person name="Ovchinnikova G."/>
            <person name="Pati A."/>
            <person name="Chen A."/>
            <person name="Palaniappan K."/>
            <person name="Land M."/>
            <person name="Hauser L."/>
            <person name="Chang Y.J."/>
            <person name="Jeffries C.C."/>
            <person name="Brettin T."/>
            <person name="Detter J.C."/>
            <person name="Tapia R."/>
            <person name="Han C."/>
            <person name="Heimerl T."/>
            <person name="Weikl F."/>
            <person name="Brambilla E."/>
            <person name="Goker M."/>
            <person name="Bristow J."/>
            <person name="Eisen J.A."/>
            <person name="Markowitz V."/>
            <person name="Hugenholtz P."/>
            <person name="Kyrpides N.C."/>
            <person name="Klenk H.P."/>
        </authorList>
    </citation>
    <scope>NUCLEOTIDE SEQUENCE [LARGE SCALE GENOMIC DNA]</scope>
    <source>
        <strain evidence="3">DSM 11486 / M11TL</strain>
    </source>
</reference>
<evidence type="ECO:0000313" key="3">
    <source>
        <dbReference type="Proteomes" id="UP000002376"/>
    </source>
</evidence>
<proteinExistence type="predicted"/>
<protein>
    <recommendedName>
        <fullName evidence="1">EAL domain-containing protein</fullName>
    </recommendedName>
</protein>
<dbReference type="InterPro" id="IPR001633">
    <property type="entry name" value="EAL_dom"/>
</dbReference>
<dbReference type="AlphaFoldDB" id="D5U2L8"/>
<dbReference type="STRING" id="633148.Tagg_1099"/>
<dbReference type="Proteomes" id="UP000002376">
    <property type="component" value="Chromosome"/>
</dbReference>
<reference key="3">
    <citation type="submission" date="2010-02" db="EMBL/GenBank/DDBJ databases">
        <title>Complete genome sequence of Thermosphaera aggregans type strain (M11TL).</title>
        <authorList>
            <consortium name="US DOE Joint Genome Institute (JGI-PGF)"/>
            <person name="Spring S."/>
            <person name="Lapidus A."/>
            <person name="Munk C."/>
            <person name="Schroeder M."/>
            <person name="Glavina Del Rio T."/>
            <person name="Tice H."/>
            <person name="Copeland A."/>
            <person name="Cheng J.-F."/>
            <person name="Lucas S."/>
            <person name="Chen F."/>
            <person name="Nolan M."/>
            <person name="Bruce D."/>
            <person name="Goodwin L."/>
            <person name="Pitluck S."/>
            <person name="Ivanova N."/>
            <person name="Mavromatis K."/>
            <person name="Ovchinnikova G."/>
            <person name="Pati A."/>
            <person name="Chen A."/>
            <person name="Palaniappan K."/>
            <person name="Land M."/>
            <person name="Hauser L."/>
            <person name="Chang Y.-J."/>
            <person name="Jeffries C.C."/>
            <person name="Brettin T."/>
            <person name="Detter J.C."/>
            <person name="Tapia R."/>
            <person name="Han C."/>
            <person name="Chain P."/>
            <person name="Heimerl T."/>
            <person name="Weik F."/>
            <person name="Goker M."/>
            <person name="Rachel R."/>
            <person name="Bristow J."/>
            <person name="Eisen J.A."/>
            <person name="Markowitz V."/>
            <person name="Hugenholtz P."/>
            <person name="Kyrpides N.C."/>
            <person name="Klenk H.-P."/>
        </authorList>
    </citation>
    <scope>NUCLEOTIDE SEQUENCE</scope>
    <source>
        <strain>DSM 11486</strain>
    </source>
</reference>
<gene>
    <name evidence="2" type="ordered locus">Tagg_1099</name>
</gene>
<dbReference type="EMBL" id="CP001939">
    <property type="protein sequence ID" value="ADG91368.1"/>
    <property type="molecule type" value="Genomic_DNA"/>
</dbReference>
<sequence>MVLEMGNISITQEEIEELARRVRLKILHEDDDIVLMTAPNEDQLATIIKELISIKPLNLREIHAILSGIASEDKIRRALNNLLESGDAYINSEGRYLST</sequence>
<feature type="domain" description="EAL" evidence="1">
    <location>
        <begin position="1"/>
        <end position="99"/>
    </location>
</feature>
<dbReference type="KEGG" id="tag:Tagg_1099"/>
<evidence type="ECO:0000313" key="2">
    <source>
        <dbReference type="EMBL" id="ADG91368.1"/>
    </source>
</evidence>
<accession>D5U2L8</accession>
<dbReference type="HOGENOM" id="CLU_172290_0_0_2"/>
<organism evidence="2 3">
    <name type="scientific">Thermosphaera aggregans (strain DSM 11486 / M11TL)</name>
    <dbReference type="NCBI Taxonomy" id="633148"/>
    <lineage>
        <taxon>Archaea</taxon>
        <taxon>Thermoproteota</taxon>
        <taxon>Thermoprotei</taxon>
        <taxon>Desulfurococcales</taxon>
        <taxon>Desulfurococcaceae</taxon>
        <taxon>Thermosphaera</taxon>
    </lineage>
</organism>
<evidence type="ECO:0000259" key="1">
    <source>
        <dbReference type="PROSITE" id="PS50883"/>
    </source>
</evidence>
<reference evidence="3" key="2">
    <citation type="journal article" date="2010" name="Stand. Genomic Sci.">
        <title>Complete genome sequence of Thermosphaera aggregans type strain (M11TLT).</title>
        <authorList>
            <person name="Spring S."/>
            <person name="Rachel R."/>
            <person name="Lapidus A."/>
            <person name="Davenport K."/>
            <person name="Tice H."/>
            <person name="Copeland A."/>
            <person name="Cheng J.-F."/>
            <person name="Lucas S."/>
            <person name="Chen F."/>
            <person name="Nolan M."/>
            <person name="Bruce D."/>
            <person name="Goodwin L."/>
            <person name="Pitluck S."/>
            <person name="Ivanova N."/>
            <person name="Mavromatis K."/>
            <person name="Ovchinnikova G."/>
            <person name="Pati A."/>
            <person name="Chen A."/>
            <person name="Palaniappan K."/>
            <person name="Land M."/>
            <person name="Hauser L."/>
            <person name="Chang Y.-J."/>
            <person name="Jeffries C.C."/>
            <person name="Brettin T."/>
            <person name="Detter J.C."/>
            <person name="Tapia R."/>
            <person name="Han C."/>
            <person name="Heimerl T."/>
            <person name="Weikl F."/>
            <person name="Brambilla E."/>
            <person name="Goker M."/>
            <person name="Bristow J."/>
            <person name="Eisen J.A."/>
            <person name="Markowitz V."/>
            <person name="Hugenholtz P."/>
            <person name="Kyrpides N.C."/>
            <person name="Klenk H.-P."/>
        </authorList>
    </citation>
    <scope>NUCLEOTIDE SEQUENCE [LARGE SCALE GENOMIC DNA]</scope>
    <source>
        <strain evidence="3">DSM 11486 / M11TL</strain>
    </source>
</reference>